<protein>
    <submittedName>
        <fullName evidence="1">Uncharacterized protein</fullName>
    </submittedName>
</protein>
<dbReference type="Proteomes" id="UP000076532">
    <property type="component" value="Unassembled WGS sequence"/>
</dbReference>
<gene>
    <name evidence="1" type="ORF">FIBSPDRAFT_1007101</name>
</gene>
<keyword evidence="2" id="KW-1185">Reference proteome</keyword>
<sequence length="181" mass="20006">MNRWSDSCLEWNVGEKRISFKFNPAPDLFQSAGAMTRWRRSVFQLRVVVSWQPVDQHQLGLAGLSWGHLRLQPTYAFDPYHGREGRGFATYILILTWTCTHMVKFALSRVASGVRTSGQYQLGTPPLVFAVGGESRAIDTVSEFVLSPTMTPGSVAHDVVLSGGASGYSMTMPVTSCDDMI</sequence>
<name>A0A166VUC2_9AGAM</name>
<dbReference type="AlphaFoldDB" id="A0A166VUC2"/>
<proteinExistence type="predicted"/>
<evidence type="ECO:0000313" key="1">
    <source>
        <dbReference type="EMBL" id="KZP33071.1"/>
    </source>
</evidence>
<reference evidence="1 2" key="1">
    <citation type="journal article" date="2016" name="Mol. Biol. Evol.">
        <title>Comparative Genomics of Early-Diverging Mushroom-Forming Fungi Provides Insights into the Origins of Lignocellulose Decay Capabilities.</title>
        <authorList>
            <person name="Nagy L.G."/>
            <person name="Riley R."/>
            <person name="Tritt A."/>
            <person name="Adam C."/>
            <person name="Daum C."/>
            <person name="Floudas D."/>
            <person name="Sun H."/>
            <person name="Yadav J.S."/>
            <person name="Pangilinan J."/>
            <person name="Larsson K.H."/>
            <person name="Matsuura K."/>
            <person name="Barry K."/>
            <person name="Labutti K."/>
            <person name="Kuo R."/>
            <person name="Ohm R.A."/>
            <person name="Bhattacharya S.S."/>
            <person name="Shirouzu T."/>
            <person name="Yoshinaga Y."/>
            <person name="Martin F.M."/>
            <person name="Grigoriev I.V."/>
            <person name="Hibbett D.S."/>
        </authorList>
    </citation>
    <scope>NUCLEOTIDE SEQUENCE [LARGE SCALE GENOMIC DNA]</scope>
    <source>
        <strain evidence="1 2">CBS 109695</strain>
    </source>
</reference>
<organism evidence="1 2">
    <name type="scientific">Athelia psychrophila</name>
    <dbReference type="NCBI Taxonomy" id="1759441"/>
    <lineage>
        <taxon>Eukaryota</taxon>
        <taxon>Fungi</taxon>
        <taxon>Dikarya</taxon>
        <taxon>Basidiomycota</taxon>
        <taxon>Agaricomycotina</taxon>
        <taxon>Agaricomycetes</taxon>
        <taxon>Agaricomycetidae</taxon>
        <taxon>Atheliales</taxon>
        <taxon>Atheliaceae</taxon>
        <taxon>Athelia</taxon>
    </lineage>
</organism>
<evidence type="ECO:0000313" key="2">
    <source>
        <dbReference type="Proteomes" id="UP000076532"/>
    </source>
</evidence>
<accession>A0A166VUC2</accession>
<dbReference type="EMBL" id="KV417483">
    <property type="protein sequence ID" value="KZP33071.1"/>
    <property type="molecule type" value="Genomic_DNA"/>
</dbReference>